<sequence>MSLHFSDFVTLEKPSFILAKMKKIHVAKWLSLCVFVSGKGKHRHGGVCLNPIP</sequence>
<evidence type="ECO:0000313" key="2">
    <source>
        <dbReference type="Proteomes" id="UP000644507"/>
    </source>
</evidence>
<protein>
    <submittedName>
        <fullName evidence="1">Uncharacterized protein</fullName>
    </submittedName>
</protein>
<dbReference type="AlphaFoldDB" id="A0A918TWV9"/>
<organism evidence="1 2">
    <name type="scientific">Roseibacillus persicicus</name>
    <dbReference type="NCBI Taxonomy" id="454148"/>
    <lineage>
        <taxon>Bacteria</taxon>
        <taxon>Pseudomonadati</taxon>
        <taxon>Verrucomicrobiota</taxon>
        <taxon>Verrucomicrobiia</taxon>
        <taxon>Verrucomicrobiales</taxon>
        <taxon>Verrucomicrobiaceae</taxon>
        <taxon>Roseibacillus</taxon>
    </lineage>
</organism>
<dbReference type="EMBL" id="BMXI01000019">
    <property type="protein sequence ID" value="GHC65350.1"/>
    <property type="molecule type" value="Genomic_DNA"/>
</dbReference>
<reference evidence="1" key="2">
    <citation type="submission" date="2020-09" db="EMBL/GenBank/DDBJ databases">
        <authorList>
            <person name="Sun Q."/>
            <person name="Kim S."/>
        </authorList>
    </citation>
    <scope>NUCLEOTIDE SEQUENCE</scope>
    <source>
        <strain evidence="1">KCTC 12988</strain>
    </source>
</reference>
<comment type="caution">
    <text evidence="1">The sequence shown here is derived from an EMBL/GenBank/DDBJ whole genome shotgun (WGS) entry which is preliminary data.</text>
</comment>
<name>A0A918TWV9_9BACT</name>
<keyword evidence="2" id="KW-1185">Reference proteome</keyword>
<accession>A0A918TWV9</accession>
<dbReference type="Proteomes" id="UP000644507">
    <property type="component" value="Unassembled WGS sequence"/>
</dbReference>
<evidence type="ECO:0000313" key="1">
    <source>
        <dbReference type="EMBL" id="GHC65350.1"/>
    </source>
</evidence>
<gene>
    <name evidence="1" type="ORF">GCM10007100_36380</name>
</gene>
<proteinExistence type="predicted"/>
<reference evidence="1" key="1">
    <citation type="journal article" date="2014" name="Int. J. Syst. Evol. Microbiol.">
        <title>Complete genome sequence of Corynebacterium casei LMG S-19264T (=DSM 44701T), isolated from a smear-ripened cheese.</title>
        <authorList>
            <consortium name="US DOE Joint Genome Institute (JGI-PGF)"/>
            <person name="Walter F."/>
            <person name="Albersmeier A."/>
            <person name="Kalinowski J."/>
            <person name="Ruckert C."/>
        </authorList>
    </citation>
    <scope>NUCLEOTIDE SEQUENCE</scope>
    <source>
        <strain evidence="1">KCTC 12988</strain>
    </source>
</reference>